<name>A0A6A2VG68_9BIFI</name>
<dbReference type="EMBL" id="WBSO01000022">
    <property type="protein sequence ID" value="KAB8292713.1"/>
    <property type="molecule type" value="Genomic_DNA"/>
</dbReference>
<comment type="caution">
    <text evidence="1">The sequence shown here is derived from an EMBL/GenBank/DDBJ whole genome shotgun (WGS) entry which is preliminary data.</text>
</comment>
<evidence type="ECO:0000313" key="1">
    <source>
        <dbReference type="EMBL" id="KAB8292713.1"/>
    </source>
</evidence>
<keyword evidence="2" id="KW-1185">Reference proteome</keyword>
<gene>
    <name evidence="1" type="ORF">DSM100238_1765</name>
</gene>
<dbReference type="AlphaFoldDB" id="A0A6A2VG68"/>
<dbReference type="RefSeq" id="WP_152356282.1">
    <property type="nucleotide sequence ID" value="NZ_JBHLXF010000001.1"/>
</dbReference>
<evidence type="ECO:0000313" key="2">
    <source>
        <dbReference type="Proteomes" id="UP000440041"/>
    </source>
</evidence>
<protein>
    <submittedName>
        <fullName evidence="1">Uncharacterized protein</fullName>
    </submittedName>
</protein>
<sequence length="124" mass="13419">MSEESTGTVVTFDDVVSKNPVLEGLPDLVPANSLKPLESAHAQTVAATVEALFNNANSAAEDETERGVAILLAVEQALKEEEPVMRSLAVDKDGFDEWEKGKKPVELAIAYYAILQWYVGELGK</sequence>
<reference evidence="1 2" key="1">
    <citation type="submission" date="2019-09" db="EMBL/GenBank/DDBJ databases">
        <title>Characterization of the phylogenetic diversity of two novel species belonging to the genus Bifidobacterium: Bifidobacterium cebidarum sp. nov. and Bifidobacterium leontopitheci sp. nov.</title>
        <authorList>
            <person name="Lugli G.A."/>
            <person name="Duranti S."/>
            <person name="Milani C."/>
            <person name="Turroni F."/>
            <person name="Ventura M."/>
        </authorList>
    </citation>
    <scope>NUCLEOTIDE SEQUENCE [LARGE SCALE GENOMIC DNA]</scope>
    <source>
        <strain evidence="1 2">DSM 100238</strain>
    </source>
</reference>
<dbReference type="Proteomes" id="UP000440041">
    <property type="component" value="Unassembled WGS sequence"/>
</dbReference>
<accession>A0A6A2VG68</accession>
<organism evidence="1 2">
    <name type="scientific">Bifidobacterium apri</name>
    <dbReference type="NCBI Taxonomy" id="1769423"/>
    <lineage>
        <taxon>Bacteria</taxon>
        <taxon>Bacillati</taxon>
        <taxon>Actinomycetota</taxon>
        <taxon>Actinomycetes</taxon>
        <taxon>Bifidobacteriales</taxon>
        <taxon>Bifidobacteriaceae</taxon>
        <taxon>Bifidobacterium</taxon>
    </lineage>
</organism>
<proteinExistence type="predicted"/>